<dbReference type="InterPro" id="IPR002110">
    <property type="entry name" value="Ankyrin_rpt"/>
</dbReference>
<keyword evidence="1" id="KW-1133">Transmembrane helix</keyword>
<feature type="transmembrane region" description="Helical" evidence="1">
    <location>
        <begin position="522"/>
        <end position="548"/>
    </location>
</feature>
<dbReference type="Pfam" id="PF12796">
    <property type="entry name" value="Ank_2"/>
    <property type="match status" value="1"/>
</dbReference>
<dbReference type="Proteomes" id="UP001157418">
    <property type="component" value="Unassembled WGS sequence"/>
</dbReference>
<evidence type="ECO:0000313" key="3">
    <source>
        <dbReference type="EMBL" id="CAH1440317.1"/>
    </source>
</evidence>
<dbReference type="InterPro" id="IPR036770">
    <property type="entry name" value="Ankyrin_rpt-contain_sf"/>
</dbReference>
<dbReference type="PANTHER" id="PTHR24177:SF362">
    <property type="entry name" value="ANKYRIN REPEAT-CONTAINING DOMAIN, PGG DOMAIN PROTEIN-RELATED"/>
    <property type="match status" value="1"/>
</dbReference>
<dbReference type="AlphaFoldDB" id="A0AAU9NR08"/>
<feature type="domain" description="PGG" evidence="2">
    <location>
        <begin position="433"/>
        <end position="545"/>
    </location>
</feature>
<gene>
    <name evidence="3" type="ORF">LVIROSA_LOCUS26458</name>
</gene>
<sequence>MERSLPPLSVNTSDQMQMQQQHNQIAIPIGPPPPLPLNLPCGQLIEGTREDYIKICVPLFEALMKGDWIVAKAIFDIKPELVRFAVTKNFDTPLHIAAAAESTKYAKEFVENLVKLMEKKDMELQNKSYNTAFSLAAMVGNVETAKIILEKNKAVLEIPGSQGMMPLYVAAVSENYDMVRCLYDISKKMSGDFWTNETRGWVLKKCVEGDLYDVAGQIVNDCTQLTSNKKLLSGVLLVLAQKTDAFREKKPQNILRIIESISEVKLGHATRESEALKFLKLIWNKISIFPNDEIEQILQGPPLEIEEEKHKKSYPDLIWTVDDKGLTIFHIAVKHRQVNIYNLLYEIGPIKEQITTIEDENGNNMLHLLAESIGPKQFQKLPGVALQMQQELLWFMEVKQMIPLAYRQRKNKQGETPHDIFTRCHEKLVVDGEKWMKETAPQCMVVAALVATVVFAAAFTLPGGYDQDTGLPMFIQKMALTVFVIADAISLISSCTSILFMLSLFISRYSEQDFLELLPKKLFAGLGALFFSVAAMMIAFCASFFLLYNKNFKWVPILITSFSFLVVEVVAFMQMQLQLDVFLLTYSSKYLFKSTKRMLYS</sequence>
<evidence type="ECO:0000259" key="2">
    <source>
        <dbReference type="Pfam" id="PF13962"/>
    </source>
</evidence>
<keyword evidence="1" id="KW-0812">Transmembrane</keyword>
<reference evidence="3 4" key="1">
    <citation type="submission" date="2022-01" db="EMBL/GenBank/DDBJ databases">
        <authorList>
            <person name="Xiong W."/>
            <person name="Schranz E."/>
        </authorList>
    </citation>
    <scope>NUCLEOTIDE SEQUENCE [LARGE SCALE GENOMIC DNA]</scope>
</reference>
<feature type="transmembrane region" description="Helical" evidence="1">
    <location>
        <begin position="554"/>
        <end position="573"/>
    </location>
</feature>
<organism evidence="3 4">
    <name type="scientific">Lactuca virosa</name>
    <dbReference type="NCBI Taxonomy" id="75947"/>
    <lineage>
        <taxon>Eukaryota</taxon>
        <taxon>Viridiplantae</taxon>
        <taxon>Streptophyta</taxon>
        <taxon>Embryophyta</taxon>
        <taxon>Tracheophyta</taxon>
        <taxon>Spermatophyta</taxon>
        <taxon>Magnoliopsida</taxon>
        <taxon>eudicotyledons</taxon>
        <taxon>Gunneridae</taxon>
        <taxon>Pentapetalae</taxon>
        <taxon>asterids</taxon>
        <taxon>campanulids</taxon>
        <taxon>Asterales</taxon>
        <taxon>Asteraceae</taxon>
        <taxon>Cichorioideae</taxon>
        <taxon>Cichorieae</taxon>
        <taxon>Lactucinae</taxon>
        <taxon>Lactuca</taxon>
    </lineage>
</organism>
<dbReference type="Gene3D" id="1.25.40.20">
    <property type="entry name" value="Ankyrin repeat-containing domain"/>
    <property type="match status" value="2"/>
</dbReference>
<evidence type="ECO:0000256" key="1">
    <source>
        <dbReference type="SAM" id="Phobius"/>
    </source>
</evidence>
<feature type="transmembrane region" description="Helical" evidence="1">
    <location>
        <begin position="443"/>
        <end position="461"/>
    </location>
</feature>
<dbReference type="SUPFAM" id="SSF48403">
    <property type="entry name" value="Ankyrin repeat"/>
    <property type="match status" value="1"/>
</dbReference>
<dbReference type="InterPro" id="IPR026961">
    <property type="entry name" value="PGG_dom"/>
</dbReference>
<keyword evidence="1" id="KW-0472">Membrane</keyword>
<keyword evidence="4" id="KW-1185">Reference proteome</keyword>
<proteinExistence type="predicted"/>
<comment type="caution">
    <text evidence="3">The sequence shown here is derived from an EMBL/GenBank/DDBJ whole genome shotgun (WGS) entry which is preliminary data.</text>
</comment>
<name>A0AAU9NR08_9ASTR</name>
<dbReference type="Pfam" id="PF13962">
    <property type="entry name" value="PGG"/>
    <property type="match status" value="1"/>
</dbReference>
<dbReference type="GO" id="GO:0016020">
    <property type="term" value="C:membrane"/>
    <property type="evidence" value="ECO:0007669"/>
    <property type="project" value="TreeGrafter"/>
</dbReference>
<dbReference type="EMBL" id="CAKMRJ010005412">
    <property type="protein sequence ID" value="CAH1440317.1"/>
    <property type="molecule type" value="Genomic_DNA"/>
</dbReference>
<dbReference type="PANTHER" id="PTHR24177">
    <property type="entry name" value="CASKIN"/>
    <property type="match status" value="1"/>
</dbReference>
<protein>
    <recommendedName>
        <fullName evidence="2">PGG domain-containing protein</fullName>
    </recommendedName>
</protein>
<feature type="transmembrane region" description="Helical" evidence="1">
    <location>
        <begin position="481"/>
        <end position="502"/>
    </location>
</feature>
<accession>A0AAU9NR08</accession>
<evidence type="ECO:0000313" key="4">
    <source>
        <dbReference type="Proteomes" id="UP001157418"/>
    </source>
</evidence>
<dbReference type="SMART" id="SM00248">
    <property type="entry name" value="ANK"/>
    <property type="match status" value="5"/>
</dbReference>